<dbReference type="GO" id="GO:0003700">
    <property type="term" value="F:DNA-binding transcription factor activity"/>
    <property type="evidence" value="ECO:0007669"/>
    <property type="project" value="TreeGrafter"/>
</dbReference>
<evidence type="ECO:0000256" key="5">
    <source>
        <dbReference type="SAM" id="MobiDB-lite"/>
    </source>
</evidence>
<evidence type="ECO:0000313" key="7">
    <source>
        <dbReference type="EMBL" id="KAB8164514.1"/>
    </source>
</evidence>
<comment type="caution">
    <text evidence="7">The sequence shown here is derived from an EMBL/GenBank/DDBJ whole genome shotgun (WGS) entry which is preliminary data.</text>
</comment>
<dbReference type="Proteomes" id="UP000314251">
    <property type="component" value="Unassembled WGS sequence"/>
</dbReference>
<keyword evidence="3 7" id="KW-0238">DNA-binding</keyword>
<evidence type="ECO:0000256" key="4">
    <source>
        <dbReference type="ARBA" id="ARBA00023163"/>
    </source>
</evidence>
<dbReference type="CDD" id="cd01392">
    <property type="entry name" value="HTH_LacI"/>
    <property type="match status" value="1"/>
</dbReference>
<evidence type="ECO:0000256" key="2">
    <source>
        <dbReference type="ARBA" id="ARBA00023015"/>
    </source>
</evidence>
<keyword evidence="1" id="KW-0678">Repressor</keyword>
<evidence type="ECO:0000256" key="1">
    <source>
        <dbReference type="ARBA" id="ARBA00022491"/>
    </source>
</evidence>
<feature type="domain" description="HTH lacI-type" evidence="6">
    <location>
        <begin position="29"/>
        <end position="83"/>
    </location>
</feature>
<keyword evidence="2" id="KW-0805">Transcription regulation</keyword>
<evidence type="ECO:0000259" key="6">
    <source>
        <dbReference type="PROSITE" id="PS50932"/>
    </source>
</evidence>
<dbReference type="PANTHER" id="PTHR30146:SF95">
    <property type="entry name" value="RIBOSE OPERON REPRESSOR"/>
    <property type="match status" value="1"/>
</dbReference>
<gene>
    <name evidence="7" type="ORF">FH607_014750</name>
</gene>
<dbReference type="OrthoDB" id="3595338at2"/>
<dbReference type="Pfam" id="PF13377">
    <property type="entry name" value="Peripla_BP_3"/>
    <property type="match status" value="1"/>
</dbReference>
<dbReference type="SMART" id="SM00354">
    <property type="entry name" value="HTH_LACI"/>
    <property type="match status" value="1"/>
</dbReference>
<dbReference type="EMBL" id="VDLY02000009">
    <property type="protein sequence ID" value="KAB8164514.1"/>
    <property type="molecule type" value="Genomic_DNA"/>
</dbReference>
<feature type="compositionally biased region" description="Basic and acidic residues" evidence="5">
    <location>
        <begin position="352"/>
        <end position="373"/>
    </location>
</feature>
<proteinExistence type="predicted"/>
<organism evidence="7 8">
    <name type="scientific">Streptomyces mimosae</name>
    <dbReference type="NCBI Taxonomy" id="2586635"/>
    <lineage>
        <taxon>Bacteria</taxon>
        <taxon>Bacillati</taxon>
        <taxon>Actinomycetota</taxon>
        <taxon>Actinomycetes</taxon>
        <taxon>Kitasatosporales</taxon>
        <taxon>Streptomycetaceae</taxon>
        <taxon>Streptomyces</taxon>
    </lineage>
</organism>
<name>A0A5N6A6T4_9ACTN</name>
<sequence>MREPSQRRGSGGPSAGRAERTGRRGTASVTSHDVARSAGVSQATVSRALRSDPSISAKTREKVLEAARVLGYVPNELGRSLSTRATRRIALVADLDNPLWPMLVGQIHDELAERGYSLTLLAERGDPVGMETQLLSGWADGVIITSANLHARLPKELAQRRVPFVLVNRTIDDPSADAAVADNAAGGRAAAQLLLEAGHTRLGALFGPTDTSTGQDRERGFREALAEAGVSLPKSRVVYGPFDFTHGRESLPALLRGRYRPTAVFCANDIIAIGAINTAHELGLRVPEDIALVGFDDLDQASWPVFNLTTIKAPFDAMLGSAVSMLVERLSGYRGKGRLQVHPIMPVLRGTHGPDDAAHEDAARGDSGHGARP</sequence>
<dbReference type="Pfam" id="PF00356">
    <property type="entry name" value="LacI"/>
    <property type="match status" value="1"/>
</dbReference>
<feature type="region of interest" description="Disordered" evidence="5">
    <location>
        <begin position="1"/>
        <end position="48"/>
    </location>
</feature>
<dbReference type="InterPro" id="IPR046335">
    <property type="entry name" value="LacI/GalR-like_sensor"/>
</dbReference>
<evidence type="ECO:0000313" key="8">
    <source>
        <dbReference type="Proteomes" id="UP000314251"/>
    </source>
</evidence>
<dbReference type="PANTHER" id="PTHR30146">
    <property type="entry name" value="LACI-RELATED TRANSCRIPTIONAL REPRESSOR"/>
    <property type="match status" value="1"/>
</dbReference>
<protein>
    <submittedName>
        <fullName evidence="7">LacI family DNA-binding transcriptional regulator</fullName>
    </submittedName>
</protein>
<dbReference type="Gene3D" id="3.40.50.2300">
    <property type="match status" value="2"/>
</dbReference>
<dbReference type="PROSITE" id="PS50932">
    <property type="entry name" value="HTH_LACI_2"/>
    <property type="match status" value="1"/>
</dbReference>
<dbReference type="CDD" id="cd06278">
    <property type="entry name" value="PBP1_LacI-like"/>
    <property type="match status" value="1"/>
</dbReference>
<dbReference type="InterPro" id="IPR028082">
    <property type="entry name" value="Peripla_BP_I"/>
</dbReference>
<dbReference type="Gene3D" id="1.10.260.40">
    <property type="entry name" value="lambda repressor-like DNA-binding domains"/>
    <property type="match status" value="1"/>
</dbReference>
<feature type="region of interest" description="Disordered" evidence="5">
    <location>
        <begin position="349"/>
        <end position="373"/>
    </location>
</feature>
<dbReference type="InterPro" id="IPR000843">
    <property type="entry name" value="HTH_LacI"/>
</dbReference>
<accession>A0A5N6A6T4</accession>
<dbReference type="RefSeq" id="WP_139668609.1">
    <property type="nucleotide sequence ID" value="NZ_VDLY02000009.1"/>
</dbReference>
<dbReference type="InterPro" id="IPR010982">
    <property type="entry name" value="Lambda_DNA-bd_dom_sf"/>
</dbReference>
<evidence type="ECO:0000256" key="3">
    <source>
        <dbReference type="ARBA" id="ARBA00023125"/>
    </source>
</evidence>
<dbReference type="GO" id="GO:0000976">
    <property type="term" value="F:transcription cis-regulatory region binding"/>
    <property type="evidence" value="ECO:0007669"/>
    <property type="project" value="TreeGrafter"/>
</dbReference>
<keyword evidence="8" id="KW-1185">Reference proteome</keyword>
<dbReference type="SUPFAM" id="SSF47413">
    <property type="entry name" value="lambda repressor-like DNA-binding domains"/>
    <property type="match status" value="1"/>
</dbReference>
<keyword evidence="4" id="KW-0804">Transcription</keyword>
<dbReference type="AlphaFoldDB" id="A0A5N6A6T4"/>
<reference evidence="7" key="1">
    <citation type="submission" date="2019-10" db="EMBL/GenBank/DDBJ databases">
        <title>Nonomuraea sp. nov., isolated from Phyllanthus amarus.</title>
        <authorList>
            <person name="Klykleung N."/>
            <person name="Tanasupawat S."/>
        </authorList>
    </citation>
    <scope>NUCLEOTIDE SEQUENCE [LARGE SCALE GENOMIC DNA]</scope>
    <source>
        <strain evidence="7">3MP-10</strain>
    </source>
</reference>
<dbReference type="SUPFAM" id="SSF53822">
    <property type="entry name" value="Periplasmic binding protein-like I"/>
    <property type="match status" value="1"/>
</dbReference>